<gene>
    <name evidence="1" type="ORF">RHMOL_Rhmol06G0013200</name>
</gene>
<evidence type="ECO:0000313" key="2">
    <source>
        <dbReference type="Proteomes" id="UP001062846"/>
    </source>
</evidence>
<comment type="caution">
    <text evidence="1">The sequence shown here is derived from an EMBL/GenBank/DDBJ whole genome shotgun (WGS) entry which is preliminary data.</text>
</comment>
<reference evidence="1" key="1">
    <citation type="submission" date="2022-02" db="EMBL/GenBank/DDBJ databases">
        <title>Plant Genome Project.</title>
        <authorList>
            <person name="Zhang R.-G."/>
        </authorList>
    </citation>
    <scope>NUCLEOTIDE SEQUENCE</scope>
    <source>
        <strain evidence="1">AT1</strain>
    </source>
</reference>
<dbReference type="EMBL" id="CM046393">
    <property type="protein sequence ID" value="KAI8549277.1"/>
    <property type="molecule type" value="Genomic_DNA"/>
</dbReference>
<protein>
    <submittedName>
        <fullName evidence="1">Uncharacterized protein</fullName>
    </submittedName>
</protein>
<sequence length="57" mass="6446">MLSVSELVPPWEVATISMDIRDLVQEQGISFDFVRRLANWMAHEVASLAKTGKFPLD</sequence>
<keyword evidence="2" id="KW-1185">Reference proteome</keyword>
<dbReference type="Proteomes" id="UP001062846">
    <property type="component" value="Chromosome 6"/>
</dbReference>
<organism evidence="1 2">
    <name type="scientific">Rhododendron molle</name>
    <name type="common">Chinese azalea</name>
    <name type="synonym">Azalea mollis</name>
    <dbReference type="NCBI Taxonomy" id="49168"/>
    <lineage>
        <taxon>Eukaryota</taxon>
        <taxon>Viridiplantae</taxon>
        <taxon>Streptophyta</taxon>
        <taxon>Embryophyta</taxon>
        <taxon>Tracheophyta</taxon>
        <taxon>Spermatophyta</taxon>
        <taxon>Magnoliopsida</taxon>
        <taxon>eudicotyledons</taxon>
        <taxon>Gunneridae</taxon>
        <taxon>Pentapetalae</taxon>
        <taxon>asterids</taxon>
        <taxon>Ericales</taxon>
        <taxon>Ericaceae</taxon>
        <taxon>Ericoideae</taxon>
        <taxon>Rhodoreae</taxon>
        <taxon>Rhododendron</taxon>
    </lineage>
</organism>
<evidence type="ECO:0000313" key="1">
    <source>
        <dbReference type="EMBL" id="KAI8549277.1"/>
    </source>
</evidence>
<proteinExistence type="predicted"/>
<name>A0ACC0N7G9_RHOML</name>
<accession>A0ACC0N7G9</accession>